<keyword evidence="20" id="KW-0576">Peroxisome</keyword>
<evidence type="ECO:0000256" key="33">
    <source>
        <dbReference type="ARBA" id="ARBA00081957"/>
    </source>
</evidence>
<dbReference type="SUPFAM" id="SSF64438">
    <property type="entry name" value="CNF1/YfiH-like putative cysteine hydrolases"/>
    <property type="match status" value="1"/>
</dbReference>
<evidence type="ECO:0000256" key="8">
    <source>
        <dbReference type="ARBA" id="ARBA00011976"/>
    </source>
</evidence>
<evidence type="ECO:0000256" key="19">
    <source>
        <dbReference type="ARBA" id="ARBA00022990"/>
    </source>
</evidence>
<evidence type="ECO:0000256" key="26">
    <source>
        <dbReference type="ARBA" id="ARBA00051406"/>
    </source>
</evidence>
<dbReference type="GO" id="GO:0016787">
    <property type="term" value="F:hydrolase activity"/>
    <property type="evidence" value="ECO:0007669"/>
    <property type="project" value="UniProtKB-KW"/>
</dbReference>
<comment type="subcellular location">
    <subcellularLocation>
        <location evidence="5">Cytoplasm</location>
    </subcellularLocation>
    <subcellularLocation>
        <location evidence="3">Endoplasmic reticulum</location>
    </subcellularLocation>
    <subcellularLocation>
        <location evidence="2">Nucleus</location>
    </subcellularLocation>
    <subcellularLocation>
        <location evidence="4">Peroxisome</location>
    </subcellularLocation>
</comment>
<dbReference type="Pfam" id="PF02578">
    <property type="entry name" value="Cu-oxidase_4"/>
    <property type="match status" value="1"/>
</dbReference>
<dbReference type="GO" id="GO:0045087">
    <property type="term" value="P:innate immune response"/>
    <property type="evidence" value="ECO:0007669"/>
    <property type="project" value="UniProtKB-KW"/>
</dbReference>
<evidence type="ECO:0000256" key="32">
    <source>
        <dbReference type="ARBA" id="ARBA00081352"/>
    </source>
</evidence>
<evidence type="ECO:0000256" key="12">
    <source>
        <dbReference type="ARBA" id="ARBA00022588"/>
    </source>
</evidence>
<evidence type="ECO:0000256" key="31">
    <source>
        <dbReference type="ARBA" id="ARBA00079781"/>
    </source>
</evidence>
<evidence type="ECO:0000256" key="22">
    <source>
        <dbReference type="ARBA" id="ARBA00023242"/>
    </source>
</evidence>
<accession>A0AA88N7S0</accession>
<dbReference type="InterPro" id="IPR003730">
    <property type="entry name" value="Cu_polyphenol_OxRdtase"/>
</dbReference>
<dbReference type="CDD" id="cd16833">
    <property type="entry name" value="YfiH"/>
    <property type="match status" value="1"/>
</dbReference>
<comment type="catalytic activity">
    <reaction evidence="1">
        <text>inosine + phosphate = alpha-D-ribose 1-phosphate + hypoxanthine</text>
        <dbReference type="Rhea" id="RHEA:27646"/>
        <dbReference type="ChEBI" id="CHEBI:17368"/>
        <dbReference type="ChEBI" id="CHEBI:17596"/>
        <dbReference type="ChEBI" id="CHEBI:43474"/>
        <dbReference type="ChEBI" id="CHEBI:57720"/>
        <dbReference type="EC" id="2.4.2.1"/>
    </reaction>
    <physiologicalReaction direction="left-to-right" evidence="1">
        <dbReference type="Rhea" id="RHEA:27647"/>
    </physiologicalReaction>
</comment>
<dbReference type="EC" id="2.4.2.28" evidence="8"/>
<dbReference type="GO" id="GO:0031347">
    <property type="term" value="P:regulation of defense response"/>
    <property type="evidence" value="ECO:0007669"/>
    <property type="project" value="UniProtKB-ARBA"/>
</dbReference>
<comment type="catalytic activity">
    <reaction evidence="26">
        <text>guanosine + phosphate = alpha-D-ribose 1-phosphate + guanine</text>
        <dbReference type="Rhea" id="RHEA:13233"/>
        <dbReference type="ChEBI" id="CHEBI:16235"/>
        <dbReference type="ChEBI" id="CHEBI:16750"/>
        <dbReference type="ChEBI" id="CHEBI:43474"/>
        <dbReference type="ChEBI" id="CHEBI:57720"/>
        <dbReference type="EC" id="2.4.2.1"/>
    </reaction>
    <physiologicalReaction direction="left-to-right" evidence="26">
        <dbReference type="Rhea" id="RHEA:13234"/>
    </physiologicalReaction>
</comment>
<evidence type="ECO:0000313" key="34">
    <source>
        <dbReference type="EMBL" id="KAK2850057.1"/>
    </source>
</evidence>
<dbReference type="GO" id="GO:0005507">
    <property type="term" value="F:copper ion binding"/>
    <property type="evidence" value="ECO:0007669"/>
    <property type="project" value="TreeGrafter"/>
</dbReference>
<keyword evidence="14" id="KW-0479">Metal-binding</keyword>
<dbReference type="PANTHER" id="PTHR30616">
    <property type="entry name" value="UNCHARACTERIZED PROTEIN YFIH"/>
    <property type="match status" value="1"/>
</dbReference>
<evidence type="ECO:0000256" key="24">
    <source>
        <dbReference type="ARBA" id="ARBA00048968"/>
    </source>
</evidence>
<evidence type="ECO:0000256" key="9">
    <source>
        <dbReference type="ARBA" id="ARBA00012784"/>
    </source>
</evidence>
<evidence type="ECO:0000256" key="13">
    <source>
        <dbReference type="ARBA" id="ARBA00022679"/>
    </source>
</evidence>
<dbReference type="InterPro" id="IPR011324">
    <property type="entry name" value="Cytotoxic_necrot_fac-like_cat"/>
</dbReference>
<evidence type="ECO:0000256" key="6">
    <source>
        <dbReference type="ARBA" id="ARBA00007353"/>
    </source>
</evidence>
<keyword evidence="17" id="KW-0862">Zinc</keyword>
<comment type="catalytic activity">
    <reaction evidence="25">
        <text>S-methyl-5'-thioadenosine + phosphate = 5-(methylsulfanyl)-alpha-D-ribose 1-phosphate + adenine</text>
        <dbReference type="Rhea" id="RHEA:11852"/>
        <dbReference type="ChEBI" id="CHEBI:16708"/>
        <dbReference type="ChEBI" id="CHEBI:17509"/>
        <dbReference type="ChEBI" id="CHEBI:43474"/>
        <dbReference type="ChEBI" id="CHEBI:58533"/>
        <dbReference type="EC" id="2.4.2.28"/>
    </reaction>
    <physiologicalReaction direction="left-to-right" evidence="25">
        <dbReference type="Rhea" id="RHEA:11853"/>
    </physiologicalReaction>
</comment>
<dbReference type="PANTHER" id="PTHR30616:SF2">
    <property type="entry name" value="PURINE NUCLEOSIDE PHOSPHORYLASE LACC1"/>
    <property type="match status" value="1"/>
</dbReference>
<keyword evidence="10" id="KW-0963">Cytoplasm</keyword>
<keyword evidence="12" id="KW-0399">Innate immunity</keyword>
<dbReference type="GO" id="GO:0017061">
    <property type="term" value="F:S-methyl-5-thioadenosine phosphorylase activity"/>
    <property type="evidence" value="ECO:0007669"/>
    <property type="project" value="UniProtKB-EC"/>
</dbReference>
<evidence type="ECO:0000256" key="14">
    <source>
        <dbReference type="ARBA" id="ARBA00022723"/>
    </source>
</evidence>
<comment type="caution">
    <text evidence="34">The sequence shown here is derived from an EMBL/GenBank/DDBJ whole genome shotgun (WGS) entry which is preliminary data.</text>
</comment>
<keyword evidence="11" id="KW-0597">Phosphoprotein</keyword>
<evidence type="ECO:0000256" key="3">
    <source>
        <dbReference type="ARBA" id="ARBA00004240"/>
    </source>
</evidence>
<dbReference type="GO" id="GO:0005783">
    <property type="term" value="C:endoplasmic reticulum"/>
    <property type="evidence" value="ECO:0007669"/>
    <property type="project" value="UniProtKB-SubCell"/>
</dbReference>
<evidence type="ECO:0000256" key="20">
    <source>
        <dbReference type="ARBA" id="ARBA00023140"/>
    </source>
</evidence>
<keyword evidence="13" id="KW-0808">Transferase</keyword>
<dbReference type="Proteomes" id="UP001187315">
    <property type="component" value="Unassembled WGS sequence"/>
</dbReference>
<evidence type="ECO:0000256" key="18">
    <source>
        <dbReference type="ARBA" id="ARBA00022859"/>
    </source>
</evidence>
<keyword evidence="18" id="KW-0391">Immunity</keyword>
<evidence type="ECO:0000256" key="4">
    <source>
        <dbReference type="ARBA" id="ARBA00004275"/>
    </source>
</evidence>
<sequence>MAEIILADLVHPGCSRYTQCLEERVNKLLNSLGNGTRQPVYIFIQQHVGWSEELTKTFVMEKCSGLNGHVYVLTDDSCVAVLYAFKQAADELNVRHVHVMTSHARREEMQACEKQLFTEVYAFTYNSVLECDSCAFTQVNNTCLQLTQLTEQISGFLQRLPALRGEITVLKSSLISDCFAHGFTTRTGGISYISTLSSLNLFSSPRRRDSRAVVAENLRRLGLHAGFQPHQFHLSKANHGSDVWVMNKPEPESYDGIVTNQPGVVIAAPGADCMPLLFADPVGKVIGVAHAGWKGTLMGVAMATVNAMVREFGSELANVVAVIGPSVGPCCFSLEQNSAKKFQAIHSDCVRDTESPMPYVDIRLATRVLLEKGGLLPEHIQDNTVTNRPNLTLCTSCHSDFFFSHVRDGLNFGTQIGFLWIKEPQEFKQ</sequence>
<proteinExistence type="inferred from homology"/>
<dbReference type="GO" id="GO:0006954">
    <property type="term" value="P:inflammatory response"/>
    <property type="evidence" value="ECO:0007669"/>
    <property type="project" value="UniProtKB-KW"/>
</dbReference>
<evidence type="ECO:0000256" key="21">
    <source>
        <dbReference type="ARBA" id="ARBA00023198"/>
    </source>
</evidence>
<comment type="catalytic activity">
    <reaction evidence="24">
        <text>adenosine + phosphate = alpha-D-ribose 1-phosphate + adenine</text>
        <dbReference type="Rhea" id="RHEA:27642"/>
        <dbReference type="ChEBI" id="CHEBI:16335"/>
        <dbReference type="ChEBI" id="CHEBI:16708"/>
        <dbReference type="ChEBI" id="CHEBI:43474"/>
        <dbReference type="ChEBI" id="CHEBI:57720"/>
        <dbReference type="EC" id="2.4.2.1"/>
    </reaction>
    <physiologicalReaction direction="left-to-right" evidence="24">
        <dbReference type="Rhea" id="RHEA:27643"/>
    </physiologicalReaction>
</comment>
<evidence type="ECO:0000256" key="5">
    <source>
        <dbReference type="ARBA" id="ARBA00004496"/>
    </source>
</evidence>
<name>A0AA88N7S0_TACVA</name>
<dbReference type="GO" id="GO:0005777">
    <property type="term" value="C:peroxisome"/>
    <property type="evidence" value="ECO:0007669"/>
    <property type="project" value="UniProtKB-SubCell"/>
</dbReference>
<dbReference type="Gene3D" id="3.60.140.10">
    <property type="entry name" value="CNF1/YfiH-like putative cysteine hydrolases"/>
    <property type="match status" value="1"/>
</dbReference>
<evidence type="ECO:0000256" key="25">
    <source>
        <dbReference type="ARBA" id="ARBA00049893"/>
    </source>
</evidence>
<evidence type="ECO:0000256" key="17">
    <source>
        <dbReference type="ARBA" id="ARBA00022833"/>
    </source>
</evidence>
<keyword evidence="19" id="KW-0007">Acetylation</keyword>
<gene>
    <name evidence="34" type="ORF">Q7C36_008840</name>
</gene>
<evidence type="ECO:0000256" key="1">
    <source>
        <dbReference type="ARBA" id="ARBA00000553"/>
    </source>
</evidence>
<evidence type="ECO:0000256" key="10">
    <source>
        <dbReference type="ARBA" id="ARBA00022490"/>
    </source>
</evidence>
<protein>
    <recommendedName>
        <fullName evidence="28">Purine nucleoside phosphorylase LACC1</fullName>
        <ecNumber evidence="7">2.4.2.1</ecNumber>
        <ecNumber evidence="8">2.4.2.28</ecNumber>
        <ecNumber evidence="9">3.5.4.4</ecNumber>
    </recommendedName>
    <alternativeName>
        <fullName evidence="31">Adenosine deaminase LACC1</fullName>
    </alternativeName>
    <alternativeName>
        <fullName evidence="30">Fatty acid metabolism-immunity nexus</fullName>
    </alternativeName>
    <alternativeName>
        <fullName evidence="29">Guanosine phosphorylase LACC1</fullName>
    </alternativeName>
    <alternativeName>
        <fullName evidence="32">Laccase domain-containing protein 1</fullName>
    </alternativeName>
    <alternativeName>
        <fullName evidence="33">S-methyl-5'-thioadenosine phosphorylase LACC1</fullName>
    </alternativeName>
</protein>
<dbReference type="GO" id="GO:0005634">
    <property type="term" value="C:nucleus"/>
    <property type="evidence" value="ECO:0007669"/>
    <property type="project" value="UniProtKB-SubCell"/>
</dbReference>
<evidence type="ECO:0000256" key="23">
    <source>
        <dbReference type="ARBA" id="ARBA00047989"/>
    </source>
</evidence>
<evidence type="ECO:0000256" key="7">
    <source>
        <dbReference type="ARBA" id="ARBA00011886"/>
    </source>
</evidence>
<comment type="catalytic activity">
    <reaction evidence="23">
        <text>adenosine + H2O + H(+) = inosine + NH4(+)</text>
        <dbReference type="Rhea" id="RHEA:24408"/>
        <dbReference type="ChEBI" id="CHEBI:15377"/>
        <dbReference type="ChEBI" id="CHEBI:15378"/>
        <dbReference type="ChEBI" id="CHEBI:16335"/>
        <dbReference type="ChEBI" id="CHEBI:17596"/>
        <dbReference type="ChEBI" id="CHEBI:28938"/>
        <dbReference type="EC" id="3.5.4.4"/>
    </reaction>
    <physiologicalReaction direction="left-to-right" evidence="23">
        <dbReference type="Rhea" id="RHEA:24409"/>
    </physiologicalReaction>
</comment>
<evidence type="ECO:0000256" key="27">
    <source>
        <dbReference type="ARBA" id="ARBA00063955"/>
    </source>
</evidence>
<keyword evidence="22" id="KW-0539">Nucleus</keyword>
<keyword evidence="15" id="KW-0378">Hydrolase</keyword>
<reference evidence="34" key="1">
    <citation type="submission" date="2023-08" db="EMBL/GenBank/DDBJ databases">
        <title>Pelteobagrus vachellii genome.</title>
        <authorList>
            <person name="Liu H."/>
        </authorList>
    </citation>
    <scope>NUCLEOTIDE SEQUENCE</scope>
    <source>
        <strain evidence="34">PRFRI_2022a</strain>
        <tissue evidence="34">Muscle</tissue>
    </source>
</reference>
<keyword evidence="16" id="KW-0256">Endoplasmic reticulum</keyword>
<dbReference type="FunFam" id="3.60.140.10:FF:000002">
    <property type="entry name" value="Laccase (multicopper oxidoreductase) domain-containing 1"/>
    <property type="match status" value="1"/>
</dbReference>
<evidence type="ECO:0000256" key="28">
    <source>
        <dbReference type="ARBA" id="ARBA00071637"/>
    </source>
</evidence>
<dbReference type="EMBL" id="JAVHJS010000008">
    <property type="protein sequence ID" value="KAK2850057.1"/>
    <property type="molecule type" value="Genomic_DNA"/>
</dbReference>
<evidence type="ECO:0000313" key="35">
    <source>
        <dbReference type="Proteomes" id="UP001187315"/>
    </source>
</evidence>
<evidence type="ECO:0000256" key="30">
    <source>
        <dbReference type="ARBA" id="ARBA00079351"/>
    </source>
</evidence>
<comment type="similarity">
    <text evidence="6">Belongs to the purine nucleoside phosphorylase YfiH/LACC1 family.</text>
</comment>
<dbReference type="AlphaFoldDB" id="A0AA88N7S0"/>
<evidence type="ECO:0000256" key="15">
    <source>
        <dbReference type="ARBA" id="ARBA00022801"/>
    </source>
</evidence>
<dbReference type="InterPro" id="IPR038371">
    <property type="entry name" value="Cu_polyphenol_OxRdtase_sf"/>
</dbReference>
<keyword evidence="35" id="KW-1185">Reference proteome</keyword>
<keyword evidence="21" id="KW-0395">Inflammatory response</keyword>
<evidence type="ECO:0000256" key="2">
    <source>
        <dbReference type="ARBA" id="ARBA00004123"/>
    </source>
</evidence>
<comment type="subunit">
    <text evidence="27">Interacts with FASN. Interacts with SDHA. Interacts with ATF6, EIF2AK3 and ERN1.</text>
</comment>
<dbReference type="EC" id="3.5.4.4" evidence="9"/>
<organism evidence="34 35">
    <name type="scientific">Tachysurus vachellii</name>
    <name type="common">Darkbarbel catfish</name>
    <name type="synonym">Pelteobagrus vachellii</name>
    <dbReference type="NCBI Taxonomy" id="175792"/>
    <lineage>
        <taxon>Eukaryota</taxon>
        <taxon>Metazoa</taxon>
        <taxon>Chordata</taxon>
        <taxon>Craniata</taxon>
        <taxon>Vertebrata</taxon>
        <taxon>Euteleostomi</taxon>
        <taxon>Actinopterygii</taxon>
        <taxon>Neopterygii</taxon>
        <taxon>Teleostei</taxon>
        <taxon>Ostariophysi</taxon>
        <taxon>Siluriformes</taxon>
        <taxon>Bagridae</taxon>
        <taxon>Tachysurus</taxon>
    </lineage>
</organism>
<evidence type="ECO:0000256" key="16">
    <source>
        <dbReference type="ARBA" id="ARBA00022824"/>
    </source>
</evidence>
<evidence type="ECO:0000256" key="11">
    <source>
        <dbReference type="ARBA" id="ARBA00022553"/>
    </source>
</evidence>
<evidence type="ECO:0000256" key="29">
    <source>
        <dbReference type="ARBA" id="ARBA00075738"/>
    </source>
</evidence>
<dbReference type="EC" id="2.4.2.1" evidence="7"/>